<sequence>MQVPLLETKRLKIRALSLEDLESCHRLYVGIGWADAALSDEANREQRQRWLEWTIRSREQQALLHQPPYGERAVVLAQSGQFVGLVGLVPWLEPFGQLPFFGGKAGARTTAEVGLFWALLPEAQGRGYATEAARALIDAAFNTLNLARILAGTERGNHASRAVMRRLGMRIEENPFPEPPWFQVAGILEAPSAG</sequence>
<dbReference type="eggNOG" id="COG1670">
    <property type="taxonomic scope" value="Bacteria"/>
</dbReference>
<organism evidence="3 5">
    <name type="scientific">Stigmatella aurantiaca (strain DW4/3-1)</name>
    <dbReference type="NCBI Taxonomy" id="378806"/>
    <lineage>
        <taxon>Bacteria</taxon>
        <taxon>Pseudomonadati</taxon>
        <taxon>Myxococcota</taxon>
        <taxon>Myxococcia</taxon>
        <taxon>Myxococcales</taxon>
        <taxon>Cystobacterineae</taxon>
        <taxon>Archangiaceae</taxon>
        <taxon>Stigmatella</taxon>
    </lineage>
</organism>
<dbReference type="InterPro" id="IPR000182">
    <property type="entry name" value="GNAT_dom"/>
</dbReference>
<dbReference type="Pfam" id="PF13302">
    <property type="entry name" value="Acetyltransf_3"/>
    <property type="match status" value="1"/>
</dbReference>
<proteinExistence type="predicted"/>
<dbReference type="InterPro" id="IPR051531">
    <property type="entry name" value="N-acetyltransferase"/>
</dbReference>
<protein>
    <submittedName>
        <fullName evidence="3">Acetyltransferase, gnat family</fullName>
    </submittedName>
</protein>
<accession>Q08X38</accession>
<evidence type="ECO:0000259" key="1">
    <source>
        <dbReference type="PROSITE" id="PS51186"/>
    </source>
</evidence>
<dbReference type="EMBL" id="AAMD01000095">
    <property type="protein sequence ID" value="EAU65035.1"/>
    <property type="molecule type" value="Genomic_DNA"/>
</dbReference>
<keyword evidence="4" id="KW-1185">Reference proteome</keyword>
<dbReference type="GO" id="GO:0016747">
    <property type="term" value="F:acyltransferase activity, transferring groups other than amino-acyl groups"/>
    <property type="evidence" value="ECO:0007669"/>
    <property type="project" value="InterPro"/>
</dbReference>
<dbReference type="STRING" id="378806.STAUR_8249"/>
<name>Q08X38_STIAD</name>
<dbReference type="RefSeq" id="WP_002615791.1">
    <property type="nucleotide sequence ID" value="NC_014623.1"/>
</dbReference>
<evidence type="ECO:0000313" key="2">
    <source>
        <dbReference type="EMBL" id="ADO76004.1"/>
    </source>
</evidence>
<keyword evidence="3" id="KW-0808">Transferase</keyword>
<dbReference type="EMBL" id="CP002271">
    <property type="protein sequence ID" value="ADO76004.1"/>
    <property type="molecule type" value="Genomic_DNA"/>
</dbReference>
<evidence type="ECO:0000313" key="4">
    <source>
        <dbReference type="Proteomes" id="UP000001351"/>
    </source>
</evidence>
<dbReference type="KEGG" id="sur:STAUR_8249"/>
<dbReference type="HOGENOM" id="CLU_013985_3_1_7"/>
<gene>
    <name evidence="2" type="ordered locus">STAUR_8249</name>
    <name evidence="3" type="ORF">STIAU_3155</name>
</gene>
<evidence type="ECO:0000313" key="3">
    <source>
        <dbReference type="EMBL" id="EAU65035.1"/>
    </source>
</evidence>
<reference evidence="2 4" key="2">
    <citation type="journal article" date="2011" name="Mol. Biol. Evol.">
        <title>Comparative genomic analysis of fruiting body formation in Myxococcales.</title>
        <authorList>
            <person name="Huntley S."/>
            <person name="Hamann N."/>
            <person name="Wegener-Feldbrugge S."/>
            <person name="Treuner-Lange A."/>
            <person name="Kube M."/>
            <person name="Reinhardt R."/>
            <person name="Klages S."/>
            <person name="Muller R."/>
            <person name="Ronning C.M."/>
            <person name="Nierman W.C."/>
            <person name="Sogaard-Andersen L."/>
        </authorList>
    </citation>
    <scope>NUCLEOTIDE SEQUENCE [LARGE SCALE GENOMIC DNA]</scope>
    <source>
        <strain evidence="2 4">DW4/3-1</strain>
    </source>
</reference>
<dbReference type="SUPFAM" id="SSF55729">
    <property type="entry name" value="Acyl-CoA N-acyltransferases (Nat)"/>
    <property type="match status" value="1"/>
</dbReference>
<reference evidence="3 5" key="1">
    <citation type="submission" date="2006-04" db="EMBL/GenBank/DDBJ databases">
        <authorList>
            <person name="Nierman W.C."/>
        </authorList>
    </citation>
    <scope>NUCLEOTIDE SEQUENCE [LARGE SCALE GENOMIC DNA]</scope>
    <source>
        <strain evidence="3 5">DW4/3-1</strain>
    </source>
</reference>
<dbReference type="Proteomes" id="UP000032702">
    <property type="component" value="Unassembled WGS sequence"/>
</dbReference>
<dbReference type="PROSITE" id="PS51186">
    <property type="entry name" value="GNAT"/>
    <property type="match status" value="1"/>
</dbReference>
<dbReference type="InterPro" id="IPR016181">
    <property type="entry name" value="Acyl_CoA_acyltransferase"/>
</dbReference>
<dbReference type="PANTHER" id="PTHR43792">
    <property type="entry name" value="GNAT FAMILY, PUTATIVE (AFU_ORTHOLOGUE AFUA_3G00765)-RELATED-RELATED"/>
    <property type="match status" value="1"/>
</dbReference>
<dbReference type="Gene3D" id="3.40.630.30">
    <property type="match status" value="1"/>
</dbReference>
<feature type="domain" description="N-acetyltransferase" evidence="1">
    <location>
        <begin position="11"/>
        <end position="194"/>
    </location>
</feature>
<evidence type="ECO:0000313" key="5">
    <source>
        <dbReference type="Proteomes" id="UP000032702"/>
    </source>
</evidence>
<dbReference type="OrthoDB" id="9801669at2"/>
<dbReference type="Proteomes" id="UP000001351">
    <property type="component" value="Chromosome"/>
</dbReference>
<dbReference type="PANTHER" id="PTHR43792:SF1">
    <property type="entry name" value="N-ACETYLTRANSFERASE DOMAIN-CONTAINING PROTEIN"/>
    <property type="match status" value="1"/>
</dbReference>
<dbReference type="AlphaFoldDB" id="Q08X38"/>